<sequence>MEDILFHVEHQHSIASSVGSGPNVLLRQHQMAASHRVTVAALSRSHRVHSVPVFPVFLQFSPAYRQQA</sequence>
<protein>
    <submittedName>
        <fullName evidence="1">Uncharacterized protein</fullName>
    </submittedName>
</protein>
<proteinExistence type="predicted"/>
<dbReference type="EMBL" id="JBCEZU010000134">
    <property type="protein sequence ID" value="KAK9525920.1"/>
    <property type="molecule type" value="Genomic_DNA"/>
</dbReference>
<evidence type="ECO:0000313" key="1">
    <source>
        <dbReference type="EMBL" id="KAK9525920.1"/>
    </source>
</evidence>
<evidence type="ECO:0000313" key="2">
    <source>
        <dbReference type="Proteomes" id="UP001488805"/>
    </source>
</evidence>
<keyword evidence="2" id="KW-1185">Reference proteome</keyword>
<organism evidence="1 2">
    <name type="scientific">Zoarces viviparus</name>
    <name type="common">Viviparous eelpout</name>
    <name type="synonym">Blennius viviparus</name>
    <dbReference type="NCBI Taxonomy" id="48416"/>
    <lineage>
        <taxon>Eukaryota</taxon>
        <taxon>Metazoa</taxon>
        <taxon>Chordata</taxon>
        <taxon>Craniata</taxon>
        <taxon>Vertebrata</taxon>
        <taxon>Euteleostomi</taxon>
        <taxon>Actinopterygii</taxon>
        <taxon>Neopterygii</taxon>
        <taxon>Teleostei</taxon>
        <taxon>Neoteleostei</taxon>
        <taxon>Acanthomorphata</taxon>
        <taxon>Eupercaria</taxon>
        <taxon>Perciformes</taxon>
        <taxon>Cottioidei</taxon>
        <taxon>Zoarcales</taxon>
        <taxon>Zoarcidae</taxon>
        <taxon>Zoarcinae</taxon>
        <taxon>Zoarces</taxon>
    </lineage>
</organism>
<gene>
    <name evidence="1" type="ORF">VZT92_016588</name>
</gene>
<reference evidence="1 2" key="1">
    <citation type="journal article" date="2024" name="Genome Biol. Evol.">
        <title>Chromosome-level genome assembly of the viviparous eelpout Zoarces viviparus.</title>
        <authorList>
            <person name="Fuhrmann N."/>
            <person name="Brasseur M.V."/>
            <person name="Bakowski C.E."/>
            <person name="Podsiadlowski L."/>
            <person name="Prost S."/>
            <person name="Krehenwinkel H."/>
            <person name="Mayer C."/>
        </authorList>
    </citation>
    <scope>NUCLEOTIDE SEQUENCE [LARGE SCALE GENOMIC DNA]</scope>
    <source>
        <strain evidence="1">NO-MEL_2022_Ind0_liver</strain>
    </source>
</reference>
<dbReference type="AlphaFoldDB" id="A0AAW1ETI8"/>
<accession>A0AAW1ETI8</accession>
<name>A0AAW1ETI8_ZOAVI</name>
<comment type="caution">
    <text evidence="1">The sequence shown here is derived from an EMBL/GenBank/DDBJ whole genome shotgun (WGS) entry which is preliminary data.</text>
</comment>
<dbReference type="Proteomes" id="UP001488805">
    <property type="component" value="Unassembled WGS sequence"/>
</dbReference>